<dbReference type="SUPFAM" id="SSF55874">
    <property type="entry name" value="ATPase domain of HSP90 chaperone/DNA topoisomerase II/histidine kinase"/>
    <property type="match status" value="1"/>
</dbReference>
<dbReference type="CDD" id="cd04301">
    <property type="entry name" value="NAT_SF"/>
    <property type="match status" value="1"/>
</dbReference>
<dbReference type="InterPro" id="IPR016181">
    <property type="entry name" value="Acyl_CoA_acyltransferase"/>
</dbReference>
<feature type="region of interest" description="Disordered" evidence="2">
    <location>
        <begin position="143"/>
        <end position="163"/>
    </location>
</feature>
<proteinExistence type="predicted"/>
<dbReference type="InterPro" id="IPR003594">
    <property type="entry name" value="HATPase_dom"/>
</dbReference>
<evidence type="ECO:0000256" key="1">
    <source>
        <dbReference type="ARBA" id="ARBA00022527"/>
    </source>
</evidence>
<dbReference type="SUPFAM" id="SSF55729">
    <property type="entry name" value="Acyl-CoA N-acyltransferases (Nat)"/>
    <property type="match status" value="1"/>
</dbReference>
<dbReference type="AlphaFoldDB" id="A0A5Q4VAB0"/>
<dbReference type="InterPro" id="IPR036890">
    <property type="entry name" value="HATPase_C_sf"/>
</dbReference>
<keyword evidence="1" id="KW-0723">Serine/threonine-protein kinase</keyword>
<dbReference type="RefSeq" id="WP_139448332.1">
    <property type="nucleotide sequence ID" value="NZ_VDMB01000009.1"/>
</dbReference>
<keyword evidence="5" id="KW-1185">Reference proteome</keyword>
<protein>
    <recommendedName>
        <fullName evidence="3">N-acetyltransferase domain-containing protein</fullName>
    </recommendedName>
</protein>
<dbReference type="Pfam" id="PF00583">
    <property type="entry name" value="Acetyltransf_1"/>
    <property type="match status" value="1"/>
</dbReference>
<gene>
    <name evidence="4" type="ORF">FIM25_08730</name>
</gene>
<reference evidence="4 5" key="1">
    <citation type="submission" date="2019-06" db="EMBL/GenBank/DDBJ databases">
        <title>Desulfobotulus mexicanus sp. nov., a novel sulfate-reducing bacterium isolated from the sediment of an alkaline crater lake in Mexico.</title>
        <authorList>
            <person name="Hirschler-Rea A."/>
        </authorList>
    </citation>
    <scope>NUCLEOTIDE SEQUENCE [LARGE SCALE GENOMIC DNA]</scope>
    <source>
        <strain evidence="4 5">PAR22N</strain>
    </source>
</reference>
<evidence type="ECO:0000313" key="5">
    <source>
        <dbReference type="Proteomes" id="UP000321899"/>
    </source>
</evidence>
<dbReference type="PANTHER" id="PTHR35526">
    <property type="entry name" value="ANTI-SIGMA-F FACTOR RSBW-RELATED"/>
    <property type="match status" value="1"/>
</dbReference>
<dbReference type="Proteomes" id="UP000321899">
    <property type="component" value="Unassembled WGS sequence"/>
</dbReference>
<organism evidence="4 5">
    <name type="scientific">Desulfobotulus mexicanus</name>
    <dbReference type="NCBI Taxonomy" id="2586642"/>
    <lineage>
        <taxon>Bacteria</taxon>
        <taxon>Pseudomonadati</taxon>
        <taxon>Thermodesulfobacteriota</taxon>
        <taxon>Desulfobacteria</taxon>
        <taxon>Desulfobacterales</taxon>
        <taxon>Desulfobacteraceae</taxon>
        <taxon>Desulfobotulus</taxon>
    </lineage>
</organism>
<dbReference type="GO" id="GO:0016747">
    <property type="term" value="F:acyltransferase activity, transferring groups other than amino-acyl groups"/>
    <property type="evidence" value="ECO:0007669"/>
    <property type="project" value="InterPro"/>
</dbReference>
<keyword evidence="1" id="KW-0808">Transferase</keyword>
<feature type="domain" description="N-acetyltransferase" evidence="3">
    <location>
        <begin position="173"/>
        <end position="343"/>
    </location>
</feature>
<dbReference type="PROSITE" id="PS51186">
    <property type="entry name" value="GNAT"/>
    <property type="match status" value="1"/>
</dbReference>
<comment type="caution">
    <text evidence="4">The sequence shown here is derived from an EMBL/GenBank/DDBJ whole genome shotgun (WGS) entry which is preliminary data.</text>
</comment>
<evidence type="ECO:0000259" key="3">
    <source>
        <dbReference type="PROSITE" id="PS51186"/>
    </source>
</evidence>
<dbReference type="OrthoDB" id="9792240at2"/>
<evidence type="ECO:0000256" key="2">
    <source>
        <dbReference type="SAM" id="MobiDB-lite"/>
    </source>
</evidence>
<dbReference type="Gene3D" id="3.30.565.10">
    <property type="entry name" value="Histidine kinase-like ATPase, C-terminal domain"/>
    <property type="match status" value="1"/>
</dbReference>
<keyword evidence="1" id="KW-0418">Kinase</keyword>
<dbReference type="EMBL" id="VDMB01000009">
    <property type="protein sequence ID" value="TYT74669.1"/>
    <property type="molecule type" value="Genomic_DNA"/>
</dbReference>
<dbReference type="GO" id="GO:0004674">
    <property type="term" value="F:protein serine/threonine kinase activity"/>
    <property type="evidence" value="ECO:0007669"/>
    <property type="project" value="UniProtKB-KW"/>
</dbReference>
<name>A0A5Q4VAB0_9BACT</name>
<dbReference type="Gene3D" id="3.40.630.30">
    <property type="match status" value="1"/>
</dbReference>
<sequence length="507" mass="56408">MHRTHHTQLRVPAQEHFLSLVQGHVRDMARIAGFADKEVLILELAAEEAFLNICIHAYPDGTPGDMLVSGELLEGELRLEFSDEGLPFDPASLQILRQQQQKEIPGLGLKLIHHAVDEVLWINRGREGKAMCLVKRLPYEKHENDTQASSPPPSSVLKNAEDPVSKPAAEDSFEIRPLQPEDAMQVARLFWLTYGYSYKNEAFYRPEGLLDLVGRGLLFSYVAATLDGNIAGHAGLLRPEPVPMAEMAMLVIDPAYRSRGLMKHFTSRLRKDAGELGLFGLSLNPVTSHPISQRDVIAMGASPCGLELSACPPRHFKAMGLEDGPQHRESYLHCFFYLEPPPPARVNVPKRHLHMTERICQNLGRALICNADGHGSETHEKSQVGAYSVSFDRGLMKGVVRVSLADEMQWPEILRASRDLMDIAGAEVVHIDLPLAQTATAFLCEQAETTGFFFAGIWPHGAEDGDMLRLSRLARPMDISLLRLHPGFAQELAEYVGREMQRAMNKA</sequence>
<accession>A0A5Q4VAB0</accession>
<dbReference type="Pfam" id="PF13581">
    <property type="entry name" value="HATPase_c_2"/>
    <property type="match status" value="1"/>
</dbReference>
<dbReference type="InterPro" id="IPR000182">
    <property type="entry name" value="GNAT_dom"/>
</dbReference>
<evidence type="ECO:0000313" key="4">
    <source>
        <dbReference type="EMBL" id="TYT74669.1"/>
    </source>
</evidence>
<dbReference type="CDD" id="cd16936">
    <property type="entry name" value="HATPase_RsbW-like"/>
    <property type="match status" value="1"/>
</dbReference>
<dbReference type="InterPro" id="IPR050267">
    <property type="entry name" value="Anti-sigma-factor_SerPK"/>
</dbReference>